<proteinExistence type="predicted"/>
<evidence type="ECO:0000313" key="2">
    <source>
        <dbReference type="Proteomes" id="UP000603056"/>
    </source>
</evidence>
<accession>A0A811TA22</accession>
<evidence type="ECO:0000313" key="1">
    <source>
        <dbReference type="EMBL" id="CAD6491645.1"/>
    </source>
</evidence>
<organism evidence="1 2">
    <name type="scientific">Candidatus Argoarchaeum ethanivorans</name>
    <dbReference type="NCBI Taxonomy" id="2608793"/>
    <lineage>
        <taxon>Archaea</taxon>
        <taxon>Methanobacteriati</taxon>
        <taxon>Methanobacteriota</taxon>
        <taxon>Stenosarchaea group</taxon>
        <taxon>Methanomicrobia</taxon>
        <taxon>Methanosarcinales</taxon>
        <taxon>Methanosarcinales incertae sedis</taxon>
        <taxon>GOM Arc I cluster</taxon>
        <taxon>Candidatus Argoarchaeum</taxon>
    </lineage>
</organism>
<reference evidence="1" key="1">
    <citation type="submission" date="2020-10" db="EMBL/GenBank/DDBJ databases">
        <authorList>
            <person name="Hahn C.J."/>
            <person name="Laso-Perez R."/>
            <person name="Vulcano F."/>
            <person name="Vaziourakis K.-M."/>
            <person name="Stokke R."/>
            <person name="Steen I.H."/>
            <person name="Teske A."/>
            <person name="Boetius A."/>
            <person name="Liebeke M."/>
            <person name="Amann R."/>
            <person name="Knittel K."/>
        </authorList>
    </citation>
    <scope>NUCLEOTIDE SEQUENCE</scope>
    <source>
        <strain evidence="1">Gfbio:e3339647-f889-4370-9287-4fb5cb688e4c:AG394J04_GoMArc1</strain>
    </source>
</reference>
<dbReference type="AlphaFoldDB" id="A0A811TA22"/>
<dbReference type="Proteomes" id="UP000603056">
    <property type="component" value="Unassembled WGS sequence"/>
</dbReference>
<protein>
    <submittedName>
        <fullName evidence="1">Uncharacterized protein</fullName>
    </submittedName>
</protein>
<gene>
    <name evidence="1" type="ORF">FFODKBPE_00186</name>
</gene>
<comment type="caution">
    <text evidence="1">The sequence shown here is derived from an EMBL/GenBank/DDBJ whole genome shotgun (WGS) entry which is preliminary data.</text>
</comment>
<sequence length="39" mass="4553">MSEAPEYILYVGFIDPAILKLDEMLHQIIFRGKNCEKVQ</sequence>
<name>A0A811TA22_9EURY</name>
<dbReference type="EMBL" id="CAJHIP010000004">
    <property type="protein sequence ID" value="CAD6491645.1"/>
    <property type="molecule type" value="Genomic_DNA"/>
</dbReference>